<gene>
    <name evidence="1" type="ORF">OE88DRAFT_1659396</name>
</gene>
<sequence length="81" mass="9204">MFSCYQTDSYQAHRLQWTMHCQRVISSLTKAPVTSANPAKYQREMAIPNSTVTANAEPRSIRALLSYASKVRESISRPQSR</sequence>
<dbReference type="AlphaFoldDB" id="A0A5C3N2A4"/>
<dbReference type="Proteomes" id="UP000305948">
    <property type="component" value="Unassembled WGS sequence"/>
</dbReference>
<organism evidence="1 2">
    <name type="scientific">Heliocybe sulcata</name>
    <dbReference type="NCBI Taxonomy" id="5364"/>
    <lineage>
        <taxon>Eukaryota</taxon>
        <taxon>Fungi</taxon>
        <taxon>Dikarya</taxon>
        <taxon>Basidiomycota</taxon>
        <taxon>Agaricomycotina</taxon>
        <taxon>Agaricomycetes</taxon>
        <taxon>Gloeophyllales</taxon>
        <taxon>Gloeophyllaceae</taxon>
        <taxon>Heliocybe</taxon>
    </lineage>
</organism>
<keyword evidence="2" id="KW-1185">Reference proteome</keyword>
<evidence type="ECO:0000313" key="2">
    <source>
        <dbReference type="Proteomes" id="UP000305948"/>
    </source>
</evidence>
<accession>A0A5C3N2A4</accession>
<evidence type="ECO:0000313" key="1">
    <source>
        <dbReference type="EMBL" id="TFK51397.1"/>
    </source>
</evidence>
<name>A0A5C3N2A4_9AGAM</name>
<proteinExistence type="predicted"/>
<dbReference type="EMBL" id="ML213511">
    <property type="protein sequence ID" value="TFK51397.1"/>
    <property type="molecule type" value="Genomic_DNA"/>
</dbReference>
<protein>
    <submittedName>
        <fullName evidence="1">Uncharacterized protein</fullName>
    </submittedName>
</protein>
<reference evidence="1 2" key="1">
    <citation type="journal article" date="2019" name="Nat. Ecol. Evol.">
        <title>Megaphylogeny resolves global patterns of mushroom evolution.</title>
        <authorList>
            <person name="Varga T."/>
            <person name="Krizsan K."/>
            <person name="Foldi C."/>
            <person name="Dima B."/>
            <person name="Sanchez-Garcia M."/>
            <person name="Sanchez-Ramirez S."/>
            <person name="Szollosi G.J."/>
            <person name="Szarkandi J.G."/>
            <person name="Papp V."/>
            <person name="Albert L."/>
            <person name="Andreopoulos W."/>
            <person name="Angelini C."/>
            <person name="Antonin V."/>
            <person name="Barry K.W."/>
            <person name="Bougher N.L."/>
            <person name="Buchanan P."/>
            <person name="Buyck B."/>
            <person name="Bense V."/>
            <person name="Catcheside P."/>
            <person name="Chovatia M."/>
            <person name="Cooper J."/>
            <person name="Damon W."/>
            <person name="Desjardin D."/>
            <person name="Finy P."/>
            <person name="Geml J."/>
            <person name="Haridas S."/>
            <person name="Hughes K."/>
            <person name="Justo A."/>
            <person name="Karasinski D."/>
            <person name="Kautmanova I."/>
            <person name="Kiss B."/>
            <person name="Kocsube S."/>
            <person name="Kotiranta H."/>
            <person name="LaButti K.M."/>
            <person name="Lechner B.E."/>
            <person name="Liimatainen K."/>
            <person name="Lipzen A."/>
            <person name="Lukacs Z."/>
            <person name="Mihaltcheva S."/>
            <person name="Morgado L.N."/>
            <person name="Niskanen T."/>
            <person name="Noordeloos M.E."/>
            <person name="Ohm R.A."/>
            <person name="Ortiz-Santana B."/>
            <person name="Ovrebo C."/>
            <person name="Racz N."/>
            <person name="Riley R."/>
            <person name="Savchenko A."/>
            <person name="Shiryaev A."/>
            <person name="Soop K."/>
            <person name="Spirin V."/>
            <person name="Szebenyi C."/>
            <person name="Tomsovsky M."/>
            <person name="Tulloss R.E."/>
            <person name="Uehling J."/>
            <person name="Grigoriev I.V."/>
            <person name="Vagvolgyi C."/>
            <person name="Papp T."/>
            <person name="Martin F.M."/>
            <person name="Miettinen O."/>
            <person name="Hibbett D.S."/>
            <person name="Nagy L.G."/>
        </authorList>
    </citation>
    <scope>NUCLEOTIDE SEQUENCE [LARGE SCALE GENOMIC DNA]</scope>
    <source>
        <strain evidence="1 2">OMC1185</strain>
    </source>
</reference>